<evidence type="ECO:0000313" key="2">
    <source>
        <dbReference type="EMBL" id="CAG8625145.1"/>
    </source>
</evidence>
<evidence type="ECO:0000313" key="3">
    <source>
        <dbReference type="Proteomes" id="UP000789759"/>
    </source>
</evidence>
<organism evidence="2 3">
    <name type="scientific">Cetraspora pellucida</name>
    <dbReference type="NCBI Taxonomy" id="1433469"/>
    <lineage>
        <taxon>Eukaryota</taxon>
        <taxon>Fungi</taxon>
        <taxon>Fungi incertae sedis</taxon>
        <taxon>Mucoromycota</taxon>
        <taxon>Glomeromycotina</taxon>
        <taxon>Glomeromycetes</taxon>
        <taxon>Diversisporales</taxon>
        <taxon>Gigasporaceae</taxon>
        <taxon>Cetraspora</taxon>
    </lineage>
</organism>
<dbReference type="Proteomes" id="UP000789759">
    <property type="component" value="Unassembled WGS sequence"/>
</dbReference>
<dbReference type="AlphaFoldDB" id="A0A9N9GTX7"/>
<feature type="compositionally biased region" description="Acidic residues" evidence="1">
    <location>
        <begin position="71"/>
        <end position="89"/>
    </location>
</feature>
<evidence type="ECO:0000256" key="1">
    <source>
        <dbReference type="SAM" id="MobiDB-lite"/>
    </source>
</evidence>
<comment type="caution">
    <text evidence="2">The sequence shown here is derived from an EMBL/GenBank/DDBJ whole genome shotgun (WGS) entry which is preliminary data.</text>
</comment>
<dbReference type="EMBL" id="CAJVQA010005647">
    <property type="protein sequence ID" value="CAG8625145.1"/>
    <property type="molecule type" value="Genomic_DNA"/>
</dbReference>
<feature type="region of interest" description="Disordered" evidence="1">
    <location>
        <begin position="71"/>
        <end position="100"/>
    </location>
</feature>
<proteinExistence type="predicted"/>
<name>A0A9N9GTX7_9GLOM</name>
<gene>
    <name evidence="2" type="ORF">CPELLU_LOCUS8119</name>
</gene>
<reference evidence="2" key="1">
    <citation type="submission" date="2021-06" db="EMBL/GenBank/DDBJ databases">
        <authorList>
            <person name="Kallberg Y."/>
            <person name="Tangrot J."/>
            <person name="Rosling A."/>
        </authorList>
    </citation>
    <scope>NUCLEOTIDE SEQUENCE</scope>
    <source>
        <strain evidence="2">FL966</strain>
    </source>
</reference>
<keyword evidence="3" id="KW-1185">Reference proteome</keyword>
<accession>A0A9N9GTX7</accession>
<dbReference type="OrthoDB" id="2434832at2759"/>
<feature type="non-terminal residue" evidence="2">
    <location>
        <position position="1"/>
    </location>
</feature>
<sequence>MAQSKIGVIEDGEFALRLTTTKMSDSKFTYMNFEECSSSDENQEDSFIFDEDSFANALTSARLLLKKENEDYNNDDNYENDEYINENNDEYNNKNNNENNDDNEDIYIRIANTSTQSSLLTPCAVLDIFEGNIRRCGGKTNLWALKQMIGTWEIDGDAIKEIKNSYHQLGVCFSHFTFDQNRLHTEAGRWLFVRKTGIGGKILSCKEAEKHHNDTSNALKYIGKWIMSVAESDDQILQERLLSLVTSALTIFNNELMSKNLTSTEKEPEKLPSKLLVLMALKMRKASIVGENLGKNILSLYSEIQKNISQLEKPSFYEDYFNALPKTISRVISYTKRHENRLENFRMHHANPRENLIKKLNIWNLSAINNIDFKASTFLQVNIFDILTMMLKIKADQSENNRLSTLLAEYTDDVVASQSDKEDKEKKTNNQVDSLPLASIIQESISSTLQQTPLPFETDQLSEATISNVLLQLNAVSSDWTNERVKIFWRNNR</sequence>
<protein>
    <submittedName>
        <fullName evidence="2">16863_t:CDS:1</fullName>
    </submittedName>
</protein>